<evidence type="ECO:0000256" key="1">
    <source>
        <dbReference type="SAM" id="MobiDB-lite"/>
    </source>
</evidence>
<feature type="non-terminal residue" evidence="2">
    <location>
        <position position="421"/>
    </location>
</feature>
<feature type="region of interest" description="Disordered" evidence="1">
    <location>
        <begin position="366"/>
        <end position="399"/>
    </location>
</feature>
<feature type="region of interest" description="Disordered" evidence="1">
    <location>
        <begin position="290"/>
        <end position="314"/>
    </location>
</feature>
<evidence type="ECO:0000313" key="2">
    <source>
        <dbReference type="EMBL" id="KAK1339356.1"/>
    </source>
</evidence>
<proteinExistence type="predicted"/>
<keyword evidence="3" id="KW-1185">Reference proteome</keyword>
<dbReference type="EMBL" id="JAULJE010000009">
    <property type="protein sequence ID" value="KAK1339356.1"/>
    <property type="molecule type" value="Genomic_DNA"/>
</dbReference>
<organism evidence="2 3">
    <name type="scientific">Cnephaeus nilssonii</name>
    <name type="common">Northern bat</name>
    <name type="synonym">Eptesicus nilssonii</name>
    <dbReference type="NCBI Taxonomy" id="3371016"/>
    <lineage>
        <taxon>Eukaryota</taxon>
        <taxon>Metazoa</taxon>
        <taxon>Chordata</taxon>
        <taxon>Craniata</taxon>
        <taxon>Vertebrata</taxon>
        <taxon>Euteleostomi</taxon>
        <taxon>Mammalia</taxon>
        <taxon>Eutheria</taxon>
        <taxon>Laurasiatheria</taxon>
        <taxon>Chiroptera</taxon>
        <taxon>Yangochiroptera</taxon>
        <taxon>Vespertilionidae</taxon>
        <taxon>Cnephaeus</taxon>
    </lineage>
</organism>
<name>A0AA40HXU4_CNENI</name>
<feature type="compositionally biased region" description="Basic and acidic residues" evidence="1">
    <location>
        <begin position="366"/>
        <end position="377"/>
    </location>
</feature>
<protein>
    <submittedName>
        <fullName evidence="2">Uncharacterized protein</fullName>
    </submittedName>
</protein>
<reference evidence="2" key="1">
    <citation type="submission" date="2023-06" db="EMBL/GenBank/DDBJ databases">
        <title>Reference genome for the Northern bat (Eptesicus nilssonii), a most northern bat species.</title>
        <authorList>
            <person name="Laine V.N."/>
            <person name="Pulliainen A.T."/>
            <person name="Lilley T.M."/>
        </authorList>
    </citation>
    <scope>NUCLEOTIDE SEQUENCE</scope>
    <source>
        <strain evidence="2">BLF_Eptnil</strain>
        <tissue evidence="2">Kidney</tissue>
    </source>
</reference>
<sequence length="421" mass="45396">MQDWKGLRARVLQSDLPQTLPLPLAREVNTAGSPSDHRDVEGSFLQMGLGMHICNEFPVLLVLRVGTAAQRGLNRVSEITRLEPGRAPFDPGLSDLSSCWPEQHRVSRVRGRHGLGVISGRARIPEKGPSSILVQRLALRSRCAPRRPLTCPAEDGPASFAGLGGPAWAGERQRSRLVAAVELPGGHLCSGPRVAATAAASAPRTAPAFCQPLPPAPPRVVPGARILARPCRRRAALSPARGGSALTWENRQEGPLSSPPPAAAAASLSPPCFVLPSTLLNQPTRALRTQLRGGAGRSGEPGEPRGGGRARGERQHGRLWLLEPSPLSQPFFPPCSRAPAEAMSMQIWLQGTLVLRKLLRGRERKREPETLMREKHQSAAYCTSPTGDVPTTKQPRYMPLTGIEPETLESTGRRSIHRVQT</sequence>
<feature type="compositionally biased region" description="Polar residues" evidence="1">
    <location>
        <begin position="380"/>
        <end position="394"/>
    </location>
</feature>
<accession>A0AA40HXU4</accession>
<feature type="compositionally biased region" description="Gly residues" evidence="1">
    <location>
        <begin position="293"/>
        <end position="309"/>
    </location>
</feature>
<feature type="region of interest" description="Disordered" evidence="1">
    <location>
        <begin position="238"/>
        <end position="263"/>
    </location>
</feature>
<comment type="caution">
    <text evidence="2">The sequence shown here is derived from an EMBL/GenBank/DDBJ whole genome shotgun (WGS) entry which is preliminary data.</text>
</comment>
<dbReference type="AlphaFoldDB" id="A0AA40HXU4"/>
<evidence type="ECO:0000313" key="3">
    <source>
        <dbReference type="Proteomes" id="UP001177744"/>
    </source>
</evidence>
<gene>
    <name evidence="2" type="ORF">QTO34_020039</name>
</gene>
<dbReference type="Proteomes" id="UP001177744">
    <property type="component" value="Unassembled WGS sequence"/>
</dbReference>